<dbReference type="PRINTS" id="PR00320">
    <property type="entry name" value="GPROTEINBRPT"/>
</dbReference>
<evidence type="ECO:0000313" key="7">
    <source>
        <dbReference type="EMBL" id="KAJ5076971.1"/>
    </source>
</evidence>
<dbReference type="InterPro" id="IPR019775">
    <property type="entry name" value="WD40_repeat_CS"/>
</dbReference>
<dbReference type="OrthoDB" id="26681at2759"/>
<feature type="coiled-coil region" evidence="4">
    <location>
        <begin position="562"/>
        <end position="617"/>
    </location>
</feature>
<dbReference type="SMART" id="SM00320">
    <property type="entry name" value="WD40"/>
    <property type="match status" value="7"/>
</dbReference>
<dbReference type="PROSITE" id="PS51783">
    <property type="entry name" value="PH_BEACH"/>
    <property type="match status" value="1"/>
</dbReference>
<keyword evidence="1 3" id="KW-0853">WD repeat</keyword>
<evidence type="ECO:0000256" key="4">
    <source>
        <dbReference type="SAM" id="Coils"/>
    </source>
</evidence>
<dbReference type="CDD" id="cd00200">
    <property type="entry name" value="WD40"/>
    <property type="match status" value="1"/>
</dbReference>
<name>A0A9Q0LNT9_ANAIG</name>
<dbReference type="Pfam" id="PF00400">
    <property type="entry name" value="WD40"/>
    <property type="match status" value="5"/>
</dbReference>
<accession>A0A9Q0LNT9</accession>
<dbReference type="CDD" id="cd06071">
    <property type="entry name" value="Beach"/>
    <property type="match status" value="1"/>
</dbReference>
<gene>
    <name evidence="7" type="ORF">M0811_00291</name>
</gene>
<keyword evidence="8" id="KW-1185">Reference proteome</keyword>
<dbReference type="Pfam" id="PF02138">
    <property type="entry name" value="Beach"/>
    <property type="match status" value="1"/>
</dbReference>
<dbReference type="InterPro" id="IPR015943">
    <property type="entry name" value="WD40/YVTN_repeat-like_dom_sf"/>
</dbReference>
<comment type="caution">
    <text evidence="7">The sequence shown here is derived from an EMBL/GenBank/DDBJ whole genome shotgun (WGS) entry which is preliminary data.</text>
</comment>
<dbReference type="Proteomes" id="UP001149090">
    <property type="component" value="Unassembled WGS sequence"/>
</dbReference>
<dbReference type="InterPro" id="IPR036322">
    <property type="entry name" value="WD40_repeat_dom_sf"/>
</dbReference>
<dbReference type="OMA" id="QVYKRRY"/>
<dbReference type="Gene3D" id="2.130.10.10">
    <property type="entry name" value="YVTN repeat-like/Quinoprotein amine dehydrogenase"/>
    <property type="match status" value="2"/>
</dbReference>
<dbReference type="PROSITE" id="PS50197">
    <property type="entry name" value="BEACH"/>
    <property type="match status" value="1"/>
</dbReference>
<dbReference type="InterPro" id="IPR000409">
    <property type="entry name" value="BEACH_dom"/>
</dbReference>
<protein>
    <submittedName>
        <fullName evidence="7">Protein fan</fullName>
    </submittedName>
</protein>
<feature type="repeat" description="WD" evidence="3">
    <location>
        <begin position="730"/>
        <end position="763"/>
    </location>
</feature>
<dbReference type="InterPro" id="IPR023362">
    <property type="entry name" value="PH-BEACH_dom"/>
</dbReference>
<feature type="domain" description="BEACH" evidence="5">
    <location>
        <begin position="273"/>
        <end position="559"/>
    </location>
</feature>
<dbReference type="SUPFAM" id="SSF81837">
    <property type="entry name" value="BEACH domain"/>
    <property type="match status" value="1"/>
</dbReference>
<dbReference type="InterPro" id="IPR001680">
    <property type="entry name" value="WD40_rpt"/>
</dbReference>
<reference evidence="7" key="1">
    <citation type="submission" date="2022-10" db="EMBL/GenBank/DDBJ databases">
        <title>Novel sulphate-reducing endosymbionts in the free-living metamonad Anaeramoeba.</title>
        <authorList>
            <person name="Jerlstrom-Hultqvist J."/>
            <person name="Cepicka I."/>
            <person name="Gallot-Lavallee L."/>
            <person name="Salas-Leiva D."/>
            <person name="Curtis B.A."/>
            <person name="Zahonova K."/>
            <person name="Pipaliya S."/>
            <person name="Dacks J."/>
            <person name="Roger A.J."/>
        </authorList>
    </citation>
    <scope>NUCLEOTIDE SEQUENCE</scope>
    <source>
        <strain evidence="7">BMAN</strain>
    </source>
</reference>
<dbReference type="CDD" id="cd01201">
    <property type="entry name" value="PH_BEACH"/>
    <property type="match status" value="1"/>
</dbReference>
<evidence type="ECO:0000256" key="1">
    <source>
        <dbReference type="ARBA" id="ARBA00022574"/>
    </source>
</evidence>
<dbReference type="Pfam" id="PF25400">
    <property type="entry name" value="PH_FAN"/>
    <property type="match status" value="1"/>
</dbReference>
<dbReference type="AlphaFoldDB" id="A0A9Q0LNT9"/>
<dbReference type="InterPro" id="IPR036372">
    <property type="entry name" value="BEACH_dom_sf"/>
</dbReference>
<dbReference type="FunFam" id="1.10.1540.10:FF:000001">
    <property type="entry name" value="neurobeachin isoform X1"/>
    <property type="match status" value="1"/>
</dbReference>
<keyword evidence="2" id="KW-0677">Repeat</keyword>
<evidence type="ECO:0000259" key="5">
    <source>
        <dbReference type="PROSITE" id="PS50197"/>
    </source>
</evidence>
<sequence>MIRIGLKNRFSLLLLSESEHYFSDYSANYFPPKLKGYFSDQKKVLGRLIICSKSIMFDPENFRYPIIKLPFSKTIGMQTSGQSLFESGDCFKIVTTLVIEMKENNTIKPYTFNRFRGQHTFSLNYTSMSTFTSLVKQLYEIDSLTGAESKIKLRNLIQVQQEQILFDKTLIEEFSERIILESMGELVSPLVKTPGRILVTTQRIYFQPFIKIAGEINYKYNLDSIIRIEKRRHILQQIGLEIFMKDNNSVFFSFKNTSERDNIYDMLLNKTILKDLPRNIQKTMTMKWKHRLITNFEYLMYLNSLADRTINDITQYPVFPWVISDYSSETLELDNEKTFRDLSKPIGALNPERLAYFKQRYQEMPEPKFLYGTHYSTPGYVLYFLVRKMPECMLRLQNGKFDAPERMFHSIEETWNSVTTMQTDLKELIPEFFEGDGDFLYNLLGLDLGTRETTGIKLHDIVLPKWASSPKDFVRKNREALESEYVSQHLHEWIDLIFGFKQQGEEALKADNLFYYLTYEGAVDIEATTDLVKRESLEAQIREFGQTPKQLFSTPHVKRLSKQEAEKLSLNFELLIEEEEKKGQEILHLVNESNNENSNIPNENQDLENQNQNQNQNQIISEIPQEIAIKPEESHNLTNISCVMTIKPHREIVTKVCLSSDSNTLYSVSQDSTLKIYSLANKKQLRSVVLGDLTLSTCDLANNEKTVVVGSWDNSIYFYSSDYGRVSHNFTIHDDAISCLKVCGNQLLTGSWDATVKLWNLQSDFQGVERTPDADFIENESEVKCIDMDPVKGICVSGSSDGNINIWDLKSKIHTQTIYCHNDEITGIKLIHNGEWIVSCSKDGWFKVHEMNSTELLAVDTGDPLSCLDFDGLILITGNEKGTLQLWDLARGKEIKSFKNHHKSAINSVCLSKDKRTLITAAENICVWK</sequence>
<feature type="repeat" description="WD" evidence="3">
    <location>
        <begin position="646"/>
        <end position="687"/>
    </location>
</feature>
<dbReference type="Gene3D" id="2.30.29.30">
    <property type="entry name" value="Pleckstrin-homology domain (PH domain)/Phosphotyrosine-binding domain (PTB)"/>
    <property type="match status" value="1"/>
</dbReference>
<dbReference type="PANTHER" id="PTHR13743">
    <property type="entry name" value="BEIGE/BEACH-RELATED"/>
    <property type="match status" value="1"/>
</dbReference>
<evidence type="ECO:0000256" key="2">
    <source>
        <dbReference type="ARBA" id="ARBA00022737"/>
    </source>
</evidence>
<dbReference type="PROSITE" id="PS50082">
    <property type="entry name" value="WD_REPEATS_2"/>
    <property type="match status" value="4"/>
</dbReference>
<dbReference type="Pfam" id="PF14844">
    <property type="entry name" value="PH_BEACH"/>
    <property type="match status" value="1"/>
</dbReference>
<dbReference type="SUPFAM" id="SSF50978">
    <property type="entry name" value="WD40 repeat-like"/>
    <property type="match status" value="1"/>
</dbReference>
<feature type="repeat" description="WD" evidence="3">
    <location>
        <begin position="871"/>
        <end position="897"/>
    </location>
</feature>
<feature type="domain" description="BEACH-type PH" evidence="6">
    <location>
        <begin position="173"/>
        <end position="268"/>
    </location>
</feature>
<dbReference type="Gene3D" id="1.10.1540.10">
    <property type="entry name" value="BEACH domain"/>
    <property type="match status" value="1"/>
</dbReference>
<dbReference type="InterPro" id="IPR011993">
    <property type="entry name" value="PH-like_dom_sf"/>
</dbReference>
<dbReference type="InterPro" id="IPR050865">
    <property type="entry name" value="BEACH_Domain"/>
</dbReference>
<dbReference type="EMBL" id="JAPDFW010000059">
    <property type="protein sequence ID" value="KAJ5076971.1"/>
    <property type="molecule type" value="Genomic_DNA"/>
</dbReference>
<evidence type="ECO:0000259" key="6">
    <source>
        <dbReference type="PROSITE" id="PS51783"/>
    </source>
</evidence>
<dbReference type="SMART" id="SM01026">
    <property type="entry name" value="Beach"/>
    <property type="match status" value="1"/>
</dbReference>
<dbReference type="InterPro" id="IPR020472">
    <property type="entry name" value="WD40_PAC1"/>
</dbReference>
<organism evidence="7 8">
    <name type="scientific">Anaeramoeba ignava</name>
    <name type="common">Anaerobic marine amoeba</name>
    <dbReference type="NCBI Taxonomy" id="1746090"/>
    <lineage>
        <taxon>Eukaryota</taxon>
        <taxon>Metamonada</taxon>
        <taxon>Anaeramoebidae</taxon>
        <taxon>Anaeramoeba</taxon>
    </lineage>
</organism>
<keyword evidence="4" id="KW-0175">Coiled coil</keyword>
<dbReference type="SUPFAM" id="SSF50729">
    <property type="entry name" value="PH domain-like"/>
    <property type="match status" value="1"/>
</dbReference>
<dbReference type="InterPro" id="IPR057496">
    <property type="entry name" value="FAN-like_PH"/>
</dbReference>
<feature type="repeat" description="WD" evidence="3">
    <location>
        <begin position="776"/>
        <end position="817"/>
    </location>
</feature>
<dbReference type="PROSITE" id="PS50294">
    <property type="entry name" value="WD_REPEATS_REGION"/>
    <property type="match status" value="2"/>
</dbReference>
<proteinExistence type="predicted"/>
<dbReference type="PANTHER" id="PTHR13743:SF123">
    <property type="entry name" value="PROTEIN FAN"/>
    <property type="match status" value="1"/>
</dbReference>
<evidence type="ECO:0000256" key="3">
    <source>
        <dbReference type="PROSITE-ProRule" id="PRU00221"/>
    </source>
</evidence>
<dbReference type="PROSITE" id="PS00678">
    <property type="entry name" value="WD_REPEATS_1"/>
    <property type="match status" value="2"/>
</dbReference>
<evidence type="ECO:0000313" key="8">
    <source>
        <dbReference type="Proteomes" id="UP001149090"/>
    </source>
</evidence>